<feature type="compositionally biased region" description="Pro residues" evidence="1">
    <location>
        <begin position="48"/>
        <end position="58"/>
    </location>
</feature>
<reference evidence="2 3" key="1">
    <citation type="journal article" date="2014" name="Agronomy (Basel)">
        <title>A Draft Genome Sequence for Ensete ventricosum, the Drought-Tolerant Tree Against Hunger.</title>
        <authorList>
            <person name="Harrison J."/>
            <person name="Moore K.A."/>
            <person name="Paszkiewicz K."/>
            <person name="Jones T."/>
            <person name="Grant M."/>
            <person name="Ambacheew D."/>
            <person name="Muzemil S."/>
            <person name="Studholme D.J."/>
        </authorList>
    </citation>
    <scope>NUCLEOTIDE SEQUENCE [LARGE SCALE GENOMIC DNA]</scope>
</reference>
<gene>
    <name evidence="2" type="ORF">B296_00027561</name>
</gene>
<comment type="caution">
    <text evidence="2">The sequence shown here is derived from an EMBL/GenBank/DDBJ whole genome shotgun (WGS) entry which is preliminary data.</text>
</comment>
<proteinExistence type="predicted"/>
<dbReference type="AlphaFoldDB" id="A0A426Y5Y8"/>
<evidence type="ECO:0000313" key="3">
    <source>
        <dbReference type="Proteomes" id="UP000287651"/>
    </source>
</evidence>
<dbReference type="EMBL" id="AMZH03014797">
    <property type="protein sequence ID" value="RRT47040.1"/>
    <property type="molecule type" value="Genomic_DNA"/>
</dbReference>
<dbReference type="Proteomes" id="UP000287651">
    <property type="component" value="Unassembled WGS sequence"/>
</dbReference>
<protein>
    <submittedName>
        <fullName evidence="2">Uncharacterized protein</fullName>
    </submittedName>
</protein>
<name>A0A426Y5Y8_ENSVE</name>
<evidence type="ECO:0000256" key="1">
    <source>
        <dbReference type="SAM" id="MobiDB-lite"/>
    </source>
</evidence>
<sequence length="58" mass="6390">MVSLKDRLYRVEFGTSIAWLQAFAIGLAIIQGKNPTNNSSEPKGYIPYRPPLSPVGRA</sequence>
<organism evidence="2 3">
    <name type="scientific">Ensete ventricosum</name>
    <name type="common">Abyssinian banana</name>
    <name type="synonym">Musa ensete</name>
    <dbReference type="NCBI Taxonomy" id="4639"/>
    <lineage>
        <taxon>Eukaryota</taxon>
        <taxon>Viridiplantae</taxon>
        <taxon>Streptophyta</taxon>
        <taxon>Embryophyta</taxon>
        <taxon>Tracheophyta</taxon>
        <taxon>Spermatophyta</taxon>
        <taxon>Magnoliopsida</taxon>
        <taxon>Liliopsida</taxon>
        <taxon>Zingiberales</taxon>
        <taxon>Musaceae</taxon>
        <taxon>Ensete</taxon>
    </lineage>
</organism>
<feature type="region of interest" description="Disordered" evidence="1">
    <location>
        <begin position="35"/>
        <end position="58"/>
    </location>
</feature>
<evidence type="ECO:0000313" key="2">
    <source>
        <dbReference type="EMBL" id="RRT47040.1"/>
    </source>
</evidence>
<accession>A0A426Y5Y8</accession>